<dbReference type="AlphaFoldDB" id="A0A125U0E1"/>
<dbReference type="SUPFAM" id="SSF46689">
    <property type="entry name" value="Homeodomain-like"/>
    <property type="match status" value="1"/>
</dbReference>
<feature type="domain" description="Response regulatory" evidence="3">
    <location>
        <begin position="6"/>
        <end position="120"/>
    </location>
</feature>
<keyword evidence="5" id="KW-1185">Reference proteome</keyword>
<dbReference type="Proteomes" id="UP000023435">
    <property type="component" value="Unassembled WGS sequence"/>
</dbReference>
<dbReference type="OrthoDB" id="9802426at2"/>
<dbReference type="PRINTS" id="PR01590">
    <property type="entry name" value="HTHFIS"/>
</dbReference>
<evidence type="ECO:0000256" key="2">
    <source>
        <dbReference type="SAM" id="MobiDB-lite"/>
    </source>
</evidence>
<evidence type="ECO:0000313" key="4">
    <source>
        <dbReference type="EMBL" id="KWS02646.1"/>
    </source>
</evidence>
<evidence type="ECO:0000259" key="3">
    <source>
        <dbReference type="PROSITE" id="PS50110"/>
    </source>
</evidence>
<dbReference type="Gene3D" id="3.40.50.2300">
    <property type="match status" value="1"/>
</dbReference>
<dbReference type="SUPFAM" id="SSF52172">
    <property type="entry name" value="CheY-like"/>
    <property type="match status" value="1"/>
</dbReference>
<dbReference type="InterPro" id="IPR011006">
    <property type="entry name" value="CheY-like_superfamily"/>
</dbReference>
<dbReference type="PANTHER" id="PTHR32071:SF122">
    <property type="entry name" value="SIGMA FACTOR"/>
    <property type="match status" value="1"/>
</dbReference>
<gene>
    <name evidence="4" type="ORF">AZ78_0190</name>
</gene>
<dbReference type="EMBL" id="JAJA02000001">
    <property type="protein sequence ID" value="KWS02646.1"/>
    <property type="molecule type" value="Genomic_DNA"/>
</dbReference>
<name>A0A125U0E1_9GAMM</name>
<feature type="compositionally biased region" description="Pro residues" evidence="2">
    <location>
        <begin position="121"/>
        <end position="131"/>
    </location>
</feature>
<dbReference type="SMART" id="SM00448">
    <property type="entry name" value="REC"/>
    <property type="match status" value="1"/>
</dbReference>
<feature type="modified residue" description="4-aspartylphosphate" evidence="1">
    <location>
        <position position="55"/>
    </location>
</feature>
<organism evidence="4 5">
    <name type="scientific">Lysobacter capsici AZ78</name>
    <dbReference type="NCBI Taxonomy" id="1444315"/>
    <lineage>
        <taxon>Bacteria</taxon>
        <taxon>Pseudomonadati</taxon>
        <taxon>Pseudomonadota</taxon>
        <taxon>Gammaproteobacteria</taxon>
        <taxon>Lysobacterales</taxon>
        <taxon>Lysobacteraceae</taxon>
        <taxon>Lysobacter</taxon>
    </lineage>
</organism>
<dbReference type="Pfam" id="PF02954">
    <property type="entry name" value="HTH_8"/>
    <property type="match status" value="1"/>
</dbReference>
<dbReference type="RefSeq" id="WP_036112936.1">
    <property type="nucleotide sequence ID" value="NZ_JAJA02000001.1"/>
</dbReference>
<dbReference type="Gene3D" id="1.10.10.60">
    <property type="entry name" value="Homeodomain-like"/>
    <property type="match status" value="1"/>
</dbReference>
<evidence type="ECO:0000313" key="5">
    <source>
        <dbReference type="Proteomes" id="UP000023435"/>
    </source>
</evidence>
<dbReference type="PANTHER" id="PTHR32071">
    <property type="entry name" value="TRANSCRIPTIONAL REGULATORY PROTEIN"/>
    <property type="match status" value="1"/>
</dbReference>
<dbReference type="InterPro" id="IPR009057">
    <property type="entry name" value="Homeodomain-like_sf"/>
</dbReference>
<sequence length="181" mass="19792">MSLPGKMLLIDDDLAFCQVLARLLQRRGITVQARHDAASALAALEDFAAEGIVLDLKLGADNGLLLIRDLLARRPQARIVLATGYASIATAVDAMRRGAWNYLPKPFDIDALTQAFESAPETPPPEPPSDPPSLRRQGWEHMQRVLAECGGNVSAAARVLGVDRRTLQRRLAKRPVRERPG</sequence>
<dbReference type="GO" id="GO:0043565">
    <property type="term" value="F:sequence-specific DNA binding"/>
    <property type="evidence" value="ECO:0007669"/>
    <property type="project" value="InterPro"/>
</dbReference>
<dbReference type="PROSITE" id="PS50110">
    <property type="entry name" value="RESPONSE_REGULATORY"/>
    <property type="match status" value="1"/>
</dbReference>
<evidence type="ECO:0000256" key="1">
    <source>
        <dbReference type="PROSITE-ProRule" id="PRU00169"/>
    </source>
</evidence>
<dbReference type="InterPro" id="IPR002197">
    <property type="entry name" value="HTH_Fis"/>
</dbReference>
<dbReference type="InterPro" id="IPR001789">
    <property type="entry name" value="Sig_transdc_resp-reg_receiver"/>
</dbReference>
<proteinExistence type="predicted"/>
<keyword evidence="1" id="KW-0597">Phosphoprotein</keyword>
<protein>
    <submittedName>
        <fullName evidence="4">Dna binding response regulator PrrA (RegA)</fullName>
    </submittedName>
</protein>
<comment type="caution">
    <text evidence="4">The sequence shown here is derived from an EMBL/GenBank/DDBJ whole genome shotgun (WGS) entry which is preliminary data.</text>
</comment>
<feature type="region of interest" description="Disordered" evidence="2">
    <location>
        <begin position="117"/>
        <end position="136"/>
    </location>
</feature>
<accession>A0A125U0E1</accession>
<dbReference type="Pfam" id="PF00072">
    <property type="entry name" value="Response_reg"/>
    <property type="match status" value="1"/>
</dbReference>
<dbReference type="GO" id="GO:0000160">
    <property type="term" value="P:phosphorelay signal transduction system"/>
    <property type="evidence" value="ECO:0007669"/>
    <property type="project" value="InterPro"/>
</dbReference>
<reference evidence="4 5" key="1">
    <citation type="journal article" date="2014" name="Genome Announc.">
        <title>Draft Genome Sequence of Lysobacter capsici AZ78, a Bacterium Antagonistic to Plant-Pathogenic Oomycetes.</title>
        <authorList>
            <person name="Puopolo G."/>
            <person name="Sonego P."/>
            <person name="Engelen K."/>
            <person name="Pertot I."/>
        </authorList>
    </citation>
    <scope>NUCLEOTIDE SEQUENCE [LARGE SCALE GENOMIC DNA]</scope>
    <source>
        <strain evidence="4 5">AZ78</strain>
    </source>
</reference>